<reference evidence="1" key="2">
    <citation type="submission" date="2023-04" db="EMBL/GenBank/DDBJ databases">
        <authorList>
            <person name="Bruccoleri R.E."/>
            <person name="Oakeley E.J."/>
            <person name="Faust A.-M."/>
            <person name="Dessus-Babus S."/>
            <person name="Altorfer M."/>
            <person name="Burckhardt D."/>
            <person name="Oertli M."/>
            <person name="Naumann U."/>
            <person name="Petersen F."/>
            <person name="Wong J."/>
        </authorList>
    </citation>
    <scope>NUCLEOTIDE SEQUENCE</scope>
    <source>
        <strain evidence="1">GSM-AAB239-AS_SAM_17_03QT</strain>
        <tissue evidence="1">Leaf</tissue>
    </source>
</reference>
<gene>
    <name evidence="1" type="ORF">M6B38_297460</name>
</gene>
<protein>
    <submittedName>
        <fullName evidence="1">Uncharacterized protein</fullName>
    </submittedName>
</protein>
<sequence length="68" mass="7810">MLPLQPTEIKPSQNFPIPFPFTELFSANKNPNPPCYFTHHSSVKKSSRDSSSSTHFFFFTLSTFRSKP</sequence>
<evidence type="ECO:0000313" key="1">
    <source>
        <dbReference type="EMBL" id="KAJ6843337.1"/>
    </source>
</evidence>
<keyword evidence="2" id="KW-1185">Reference proteome</keyword>
<reference evidence="1" key="1">
    <citation type="journal article" date="2023" name="GigaByte">
        <title>Genome assembly of the bearded iris, Iris pallida Lam.</title>
        <authorList>
            <person name="Bruccoleri R.E."/>
            <person name="Oakeley E.J."/>
            <person name="Faust A.M.E."/>
            <person name="Altorfer M."/>
            <person name="Dessus-Babus S."/>
            <person name="Burckhardt D."/>
            <person name="Oertli M."/>
            <person name="Naumann U."/>
            <person name="Petersen F."/>
            <person name="Wong J."/>
        </authorList>
    </citation>
    <scope>NUCLEOTIDE SEQUENCE</scope>
    <source>
        <strain evidence="1">GSM-AAB239-AS_SAM_17_03QT</strain>
    </source>
</reference>
<organism evidence="1 2">
    <name type="scientific">Iris pallida</name>
    <name type="common">Sweet iris</name>
    <dbReference type="NCBI Taxonomy" id="29817"/>
    <lineage>
        <taxon>Eukaryota</taxon>
        <taxon>Viridiplantae</taxon>
        <taxon>Streptophyta</taxon>
        <taxon>Embryophyta</taxon>
        <taxon>Tracheophyta</taxon>
        <taxon>Spermatophyta</taxon>
        <taxon>Magnoliopsida</taxon>
        <taxon>Liliopsida</taxon>
        <taxon>Asparagales</taxon>
        <taxon>Iridaceae</taxon>
        <taxon>Iridoideae</taxon>
        <taxon>Irideae</taxon>
        <taxon>Iris</taxon>
    </lineage>
</organism>
<proteinExistence type="predicted"/>
<dbReference type="EMBL" id="JANAVB010007200">
    <property type="protein sequence ID" value="KAJ6843337.1"/>
    <property type="molecule type" value="Genomic_DNA"/>
</dbReference>
<accession>A0AAX6HS16</accession>
<name>A0AAX6HS16_IRIPA</name>
<dbReference type="Proteomes" id="UP001140949">
    <property type="component" value="Unassembled WGS sequence"/>
</dbReference>
<dbReference type="AlphaFoldDB" id="A0AAX6HS16"/>
<comment type="caution">
    <text evidence="1">The sequence shown here is derived from an EMBL/GenBank/DDBJ whole genome shotgun (WGS) entry which is preliminary data.</text>
</comment>
<evidence type="ECO:0000313" key="2">
    <source>
        <dbReference type="Proteomes" id="UP001140949"/>
    </source>
</evidence>